<evidence type="ECO:0000256" key="4">
    <source>
        <dbReference type="PROSITE-ProRule" id="PRU00261"/>
    </source>
</evidence>
<keyword evidence="8" id="KW-1185">Reference proteome</keyword>
<comment type="similarity">
    <text evidence="1">Belongs to the glycosyl hydrolase 18 family. Chitinase class V subfamily.</text>
</comment>
<protein>
    <recommendedName>
        <fullName evidence="2">chitinase</fullName>
        <ecNumber evidence="2">3.2.1.14</ecNumber>
    </recommendedName>
</protein>
<dbReference type="InterPro" id="IPR017853">
    <property type="entry name" value="GH"/>
</dbReference>
<proteinExistence type="inferred from homology"/>
<dbReference type="PANTHER" id="PTHR11177:SF333">
    <property type="entry name" value="CHITINASE"/>
    <property type="match status" value="1"/>
</dbReference>
<dbReference type="InterPro" id="IPR050314">
    <property type="entry name" value="Glycosyl_Hydrlase_18"/>
</dbReference>
<evidence type="ECO:0000313" key="8">
    <source>
        <dbReference type="Proteomes" id="UP000799779"/>
    </source>
</evidence>
<dbReference type="GO" id="GO:0008061">
    <property type="term" value="F:chitin binding"/>
    <property type="evidence" value="ECO:0007669"/>
    <property type="project" value="UniProtKB-UniRule"/>
</dbReference>
<reference evidence="7" key="1">
    <citation type="journal article" date="2020" name="Stud. Mycol.">
        <title>101 Dothideomycetes genomes: a test case for predicting lifestyles and emergence of pathogens.</title>
        <authorList>
            <person name="Haridas S."/>
            <person name="Albert R."/>
            <person name="Binder M."/>
            <person name="Bloem J."/>
            <person name="Labutti K."/>
            <person name="Salamov A."/>
            <person name="Andreopoulos B."/>
            <person name="Baker S."/>
            <person name="Barry K."/>
            <person name="Bills G."/>
            <person name="Bluhm B."/>
            <person name="Cannon C."/>
            <person name="Castanera R."/>
            <person name="Culley D."/>
            <person name="Daum C."/>
            <person name="Ezra D."/>
            <person name="Gonzalez J."/>
            <person name="Henrissat B."/>
            <person name="Kuo A."/>
            <person name="Liang C."/>
            <person name="Lipzen A."/>
            <person name="Lutzoni F."/>
            <person name="Magnuson J."/>
            <person name="Mondo S."/>
            <person name="Nolan M."/>
            <person name="Ohm R."/>
            <person name="Pangilinan J."/>
            <person name="Park H.-J."/>
            <person name="Ramirez L."/>
            <person name="Alfaro M."/>
            <person name="Sun H."/>
            <person name="Tritt A."/>
            <person name="Yoshinaga Y."/>
            <person name="Zwiers L.-H."/>
            <person name="Turgeon B."/>
            <person name="Goodwin S."/>
            <person name="Spatafora J."/>
            <person name="Crous P."/>
            <person name="Grigoriev I."/>
        </authorList>
    </citation>
    <scope>NUCLEOTIDE SEQUENCE</scope>
    <source>
        <strain evidence="7">CBS 123094</strain>
    </source>
</reference>
<dbReference type="Gene3D" id="3.10.50.10">
    <property type="match status" value="1"/>
</dbReference>
<dbReference type="Gene3D" id="3.30.60.10">
    <property type="entry name" value="Endochitinase-like"/>
    <property type="match status" value="1"/>
</dbReference>
<dbReference type="InterPro" id="IPR001002">
    <property type="entry name" value="Chitin-bd_1"/>
</dbReference>
<dbReference type="Pfam" id="PF00704">
    <property type="entry name" value="Glyco_hydro_18"/>
    <property type="match status" value="1"/>
</dbReference>
<dbReference type="SMART" id="SM00636">
    <property type="entry name" value="Glyco_18"/>
    <property type="match status" value="1"/>
</dbReference>
<evidence type="ECO:0000259" key="5">
    <source>
        <dbReference type="PROSITE" id="PS50941"/>
    </source>
</evidence>
<dbReference type="PANTHER" id="PTHR11177">
    <property type="entry name" value="CHITINASE"/>
    <property type="match status" value="1"/>
</dbReference>
<dbReference type="PROSITE" id="PS50941">
    <property type="entry name" value="CHIT_BIND_I_2"/>
    <property type="match status" value="1"/>
</dbReference>
<name>A0A6A5VVJ5_9PLEO</name>
<evidence type="ECO:0000259" key="6">
    <source>
        <dbReference type="PROSITE" id="PS51910"/>
    </source>
</evidence>
<accession>A0A6A5VVJ5</accession>
<feature type="domain" description="Chitin-binding type-1" evidence="5">
    <location>
        <begin position="1"/>
        <end position="49"/>
    </location>
</feature>
<keyword evidence="4" id="KW-1015">Disulfide bond</keyword>
<dbReference type="Gene3D" id="3.20.20.80">
    <property type="entry name" value="Glycosidases"/>
    <property type="match status" value="1"/>
</dbReference>
<dbReference type="EMBL" id="ML977824">
    <property type="protein sequence ID" value="KAF1992728.1"/>
    <property type="molecule type" value="Genomic_DNA"/>
</dbReference>
<dbReference type="EC" id="3.2.1.14" evidence="2"/>
<evidence type="ECO:0000313" key="7">
    <source>
        <dbReference type="EMBL" id="KAF1992728.1"/>
    </source>
</evidence>
<gene>
    <name evidence="7" type="ORF">P154DRAFT_596003</name>
</gene>
<dbReference type="PROSITE" id="PS51910">
    <property type="entry name" value="GH18_2"/>
    <property type="match status" value="1"/>
</dbReference>
<dbReference type="SUPFAM" id="SSF51445">
    <property type="entry name" value="(Trans)glycosidases"/>
    <property type="match status" value="1"/>
</dbReference>
<dbReference type="InterPro" id="IPR001223">
    <property type="entry name" value="Glyco_hydro18_cat"/>
</dbReference>
<organism evidence="7 8">
    <name type="scientific">Amniculicola lignicola CBS 123094</name>
    <dbReference type="NCBI Taxonomy" id="1392246"/>
    <lineage>
        <taxon>Eukaryota</taxon>
        <taxon>Fungi</taxon>
        <taxon>Dikarya</taxon>
        <taxon>Ascomycota</taxon>
        <taxon>Pezizomycotina</taxon>
        <taxon>Dothideomycetes</taxon>
        <taxon>Pleosporomycetidae</taxon>
        <taxon>Pleosporales</taxon>
        <taxon>Amniculicolaceae</taxon>
        <taxon>Amniculicola</taxon>
    </lineage>
</organism>
<dbReference type="GO" id="GO:0008843">
    <property type="term" value="F:endochitinase activity"/>
    <property type="evidence" value="ECO:0007669"/>
    <property type="project" value="UniProtKB-EC"/>
</dbReference>
<keyword evidence="3 4" id="KW-0147">Chitin-binding</keyword>
<keyword evidence="7" id="KW-0378">Hydrolase</keyword>
<dbReference type="InterPro" id="IPR036861">
    <property type="entry name" value="Endochitinase-like_sf"/>
</dbReference>
<dbReference type="InterPro" id="IPR011583">
    <property type="entry name" value="Chitinase_II/V-like_cat"/>
</dbReference>
<evidence type="ECO:0000256" key="2">
    <source>
        <dbReference type="ARBA" id="ARBA00012729"/>
    </source>
</evidence>
<dbReference type="InterPro" id="IPR029070">
    <property type="entry name" value="Chitinase_insertion_sf"/>
</dbReference>
<sequence>MCGADSPGGDKKCGLGLCCSAADWCGTEPSHCGAIVAYPCQREFGACEVTSPPSCSGGSNSTRKGRKIGYYRGSTMRTRECDQVTPEQIKLESFTHLYWAFASIDSKTFELVPSYASDVRWYPRFTALKMSGLETWIAVGGLDSANPVSKHQPWSDLVASEEKRSKFVSSAAAFMDRYGFQGLDLDWEFPGVPELGGHPEDTKYFVELVKELRNAFGTKFGISCTLPADLWYLKMFDPKGMETYIDWFNFMAYDLHSANNKHNRVAKPQADLREINRMLRPLWFAEVDPAKINLGIPSYGRGFTLAKEGCTREECKFVGPSKPVGCTKVSGLASNHDIRKLLSEKGLVPTLMEGAAQKFIVWGDQWISYDDDDTTETKLDYSDDHCLGGWMIWSVDMEGPKRAYEEQPGGTVRINIAKHSASRDSAMVQNTGSALVSSGVSVASTASSIHTATAT</sequence>
<dbReference type="SUPFAM" id="SSF54556">
    <property type="entry name" value="Chitinase insertion domain"/>
    <property type="match status" value="1"/>
</dbReference>
<evidence type="ECO:0000256" key="3">
    <source>
        <dbReference type="ARBA" id="ARBA00022669"/>
    </source>
</evidence>
<dbReference type="OrthoDB" id="73875at2759"/>
<dbReference type="SUPFAM" id="SSF57016">
    <property type="entry name" value="Plant lectins/antimicrobial peptides"/>
    <property type="match status" value="1"/>
</dbReference>
<dbReference type="AlphaFoldDB" id="A0A6A5VVJ5"/>
<feature type="domain" description="GH18" evidence="6">
    <location>
        <begin position="65"/>
        <end position="411"/>
    </location>
</feature>
<comment type="caution">
    <text evidence="4">Lacks conserved residue(s) required for the propagation of feature annotation.</text>
</comment>
<feature type="disulfide bond" evidence="4">
    <location>
        <begin position="18"/>
        <end position="32"/>
    </location>
</feature>
<evidence type="ECO:0000256" key="1">
    <source>
        <dbReference type="ARBA" id="ARBA00008682"/>
    </source>
</evidence>
<dbReference type="Proteomes" id="UP000799779">
    <property type="component" value="Unassembled WGS sequence"/>
</dbReference>
<dbReference type="GO" id="GO:0005975">
    <property type="term" value="P:carbohydrate metabolic process"/>
    <property type="evidence" value="ECO:0007669"/>
    <property type="project" value="InterPro"/>
</dbReference>
<dbReference type="SMART" id="SM00270">
    <property type="entry name" value="ChtBD1"/>
    <property type="match status" value="1"/>
</dbReference>
<feature type="disulfide bond" evidence="4">
    <location>
        <begin position="13"/>
        <end position="25"/>
    </location>
</feature>